<dbReference type="Proteomes" id="UP000887580">
    <property type="component" value="Unplaced"/>
</dbReference>
<protein>
    <submittedName>
        <fullName evidence="2">Uncharacterized protein</fullName>
    </submittedName>
</protein>
<organism evidence="1 2">
    <name type="scientific">Panagrolaimus sp. PS1159</name>
    <dbReference type="NCBI Taxonomy" id="55785"/>
    <lineage>
        <taxon>Eukaryota</taxon>
        <taxon>Metazoa</taxon>
        <taxon>Ecdysozoa</taxon>
        <taxon>Nematoda</taxon>
        <taxon>Chromadorea</taxon>
        <taxon>Rhabditida</taxon>
        <taxon>Tylenchina</taxon>
        <taxon>Panagrolaimomorpha</taxon>
        <taxon>Panagrolaimoidea</taxon>
        <taxon>Panagrolaimidae</taxon>
        <taxon>Panagrolaimus</taxon>
    </lineage>
</organism>
<name>A0AC35GLP1_9BILA</name>
<evidence type="ECO:0000313" key="1">
    <source>
        <dbReference type="Proteomes" id="UP000887580"/>
    </source>
</evidence>
<sequence length="347" mass="40608">MENSDFEKICEFISNFAISKHQQNTRPTIQSLQKRFYSSICEQKFPFRNSLIFYITQNPSSLKLYQKMIKSCKHFFDKNPILVISTLYAEYGTTEWGIWFNEKSVELEKLVPSTKLWVIDEINVGNTIISPIYPFVNPNVCSDAKWLTTIIISKIYQSNIERFVLWNQTISFKDFVFVASNCKEIMLCNVSVVENESDAIVAVEKLIEVLPNLKDFEYNLPTSSNVITPNTLQELLSIPHFSNVIELRLNSLSEAFDLDKFFDAIKKNKKTTLRFSFSYEISDHYKLRLKAGLKEIIETKNHEFKIPMIDLPAMNNDDYALFDKLQELFDNQKEMNYCRCSEKQKQK</sequence>
<evidence type="ECO:0000313" key="2">
    <source>
        <dbReference type="WBParaSite" id="PS1159_v2.g6301.t1"/>
    </source>
</evidence>
<dbReference type="WBParaSite" id="PS1159_v2.g6301.t1">
    <property type="protein sequence ID" value="PS1159_v2.g6301.t1"/>
    <property type="gene ID" value="PS1159_v2.g6301"/>
</dbReference>
<reference evidence="2" key="1">
    <citation type="submission" date="2022-11" db="UniProtKB">
        <authorList>
            <consortium name="WormBaseParasite"/>
        </authorList>
    </citation>
    <scope>IDENTIFICATION</scope>
</reference>
<accession>A0AC35GLP1</accession>
<proteinExistence type="predicted"/>